<dbReference type="PRINTS" id="PR00035">
    <property type="entry name" value="HTHGNTR"/>
</dbReference>
<dbReference type="SMART" id="SM00866">
    <property type="entry name" value="UTRA"/>
    <property type="match status" value="1"/>
</dbReference>
<dbReference type="SUPFAM" id="SSF46785">
    <property type="entry name" value="Winged helix' DNA-binding domain"/>
    <property type="match status" value="1"/>
</dbReference>
<comment type="caution">
    <text evidence="5">The sequence shown here is derived from an EMBL/GenBank/DDBJ whole genome shotgun (WGS) entry which is preliminary data.</text>
</comment>
<dbReference type="InterPro" id="IPR028978">
    <property type="entry name" value="Chorismate_lyase_/UTRA_dom_sf"/>
</dbReference>
<dbReference type="Pfam" id="PF07702">
    <property type="entry name" value="UTRA"/>
    <property type="match status" value="1"/>
</dbReference>
<keyword evidence="2" id="KW-0238">DNA-binding</keyword>
<gene>
    <name evidence="5" type="ORF">ACFFGY_09770</name>
</gene>
<evidence type="ECO:0000313" key="5">
    <source>
        <dbReference type="EMBL" id="MFC0408535.1"/>
    </source>
</evidence>
<dbReference type="EMBL" id="JBHLUN010000006">
    <property type="protein sequence ID" value="MFC0408535.1"/>
    <property type="molecule type" value="Genomic_DNA"/>
</dbReference>
<dbReference type="Gene3D" id="1.10.10.10">
    <property type="entry name" value="Winged helix-like DNA-binding domain superfamily/Winged helix DNA-binding domain"/>
    <property type="match status" value="1"/>
</dbReference>
<dbReference type="InterPro" id="IPR011663">
    <property type="entry name" value="UTRA"/>
</dbReference>
<dbReference type="PANTHER" id="PTHR44846">
    <property type="entry name" value="MANNOSYL-D-GLYCERATE TRANSPORT/METABOLISM SYSTEM REPRESSOR MNGR-RELATED"/>
    <property type="match status" value="1"/>
</dbReference>
<keyword evidence="1" id="KW-0805">Transcription regulation</keyword>
<evidence type="ECO:0000313" key="6">
    <source>
        <dbReference type="Proteomes" id="UP001589865"/>
    </source>
</evidence>
<organism evidence="5 6">
    <name type="scientific">Roseomonas elaeocarpi</name>
    <dbReference type="NCBI Taxonomy" id="907779"/>
    <lineage>
        <taxon>Bacteria</taxon>
        <taxon>Pseudomonadati</taxon>
        <taxon>Pseudomonadota</taxon>
        <taxon>Alphaproteobacteria</taxon>
        <taxon>Acetobacterales</taxon>
        <taxon>Roseomonadaceae</taxon>
        <taxon>Roseomonas</taxon>
    </lineage>
</organism>
<evidence type="ECO:0000259" key="4">
    <source>
        <dbReference type="PROSITE" id="PS50949"/>
    </source>
</evidence>
<dbReference type="SUPFAM" id="SSF64288">
    <property type="entry name" value="Chorismate lyase-like"/>
    <property type="match status" value="1"/>
</dbReference>
<sequence length="256" mass="27388">MATPPARGPILRSRHAALPVYRAIQEHLRALIAGPDYGPGDRVPSERALAEQLGANRMTVRKAIDGLVAQGVLERNGTSGTLVAAPRVRRPVDANTSTGIARIVQSAGGTPGNRLLHFEEAPASASVAGRLRIAEGEAVMLFRRLWTVDAQPFCIETSHLPARLVPGLAAEDLVAGQSLYALLRARYGLGPLTGEREIGVASCGEMEARLLELEPGASCLLLRLVSSDADGRPVEYTRSVNHPGRVVFRSWKAELN</sequence>
<dbReference type="InterPro" id="IPR036390">
    <property type="entry name" value="WH_DNA-bd_sf"/>
</dbReference>
<evidence type="ECO:0000256" key="1">
    <source>
        <dbReference type="ARBA" id="ARBA00023015"/>
    </source>
</evidence>
<dbReference type="SMART" id="SM00345">
    <property type="entry name" value="HTH_GNTR"/>
    <property type="match status" value="1"/>
</dbReference>
<dbReference type="InterPro" id="IPR036388">
    <property type="entry name" value="WH-like_DNA-bd_sf"/>
</dbReference>
<dbReference type="Pfam" id="PF00392">
    <property type="entry name" value="GntR"/>
    <property type="match status" value="1"/>
</dbReference>
<dbReference type="RefSeq" id="WP_377044286.1">
    <property type="nucleotide sequence ID" value="NZ_JBHLUN010000006.1"/>
</dbReference>
<dbReference type="PANTHER" id="PTHR44846:SF1">
    <property type="entry name" value="MANNOSYL-D-GLYCERATE TRANSPORT_METABOLISM SYSTEM REPRESSOR MNGR-RELATED"/>
    <property type="match status" value="1"/>
</dbReference>
<dbReference type="InterPro" id="IPR000524">
    <property type="entry name" value="Tscrpt_reg_HTH_GntR"/>
</dbReference>
<evidence type="ECO:0000256" key="3">
    <source>
        <dbReference type="ARBA" id="ARBA00023163"/>
    </source>
</evidence>
<feature type="domain" description="HTH gntR-type" evidence="4">
    <location>
        <begin position="18"/>
        <end position="86"/>
    </location>
</feature>
<proteinExistence type="predicted"/>
<evidence type="ECO:0000256" key="2">
    <source>
        <dbReference type="ARBA" id="ARBA00023125"/>
    </source>
</evidence>
<name>A0ABV6JT84_9PROT</name>
<dbReference type="Proteomes" id="UP001589865">
    <property type="component" value="Unassembled WGS sequence"/>
</dbReference>
<dbReference type="InterPro" id="IPR050679">
    <property type="entry name" value="Bact_HTH_transcr_reg"/>
</dbReference>
<reference evidence="5 6" key="1">
    <citation type="submission" date="2024-09" db="EMBL/GenBank/DDBJ databases">
        <authorList>
            <person name="Sun Q."/>
            <person name="Mori K."/>
        </authorList>
    </citation>
    <scope>NUCLEOTIDE SEQUENCE [LARGE SCALE GENOMIC DNA]</scope>
    <source>
        <strain evidence="5 6">TBRC 5777</strain>
    </source>
</reference>
<keyword evidence="3" id="KW-0804">Transcription</keyword>
<protein>
    <submittedName>
        <fullName evidence="5">GntR family transcriptional regulator</fullName>
    </submittedName>
</protein>
<keyword evidence="6" id="KW-1185">Reference proteome</keyword>
<dbReference type="Gene3D" id="3.40.1410.10">
    <property type="entry name" value="Chorismate lyase-like"/>
    <property type="match status" value="1"/>
</dbReference>
<dbReference type="CDD" id="cd07377">
    <property type="entry name" value="WHTH_GntR"/>
    <property type="match status" value="1"/>
</dbReference>
<accession>A0ABV6JT84</accession>
<dbReference type="PROSITE" id="PS50949">
    <property type="entry name" value="HTH_GNTR"/>
    <property type="match status" value="1"/>
</dbReference>